<dbReference type="Gene3D" id="2.60.120.260">
    <property type="entry name" value="Galactose-binding domain-like"/>
    <property type="match status" value="1"/>
</dbReference>
<organism evidence="1 2">
    <name type="scientific">Fibroporia radiculosa</name>
    <dbReference type="NCBI Taxonomy" id="599839"/>
    <lineage>
        <taxon>Eukaryota</taxon>
        <taxon>Fungi</taxon>
        <taxon>Dikarya</taxon>
        <taxon>Basidiomycota</taxon>
        <taxon>Agaricomycotina</taxon>
        <taxon>Agaricomycetes</taxon>
        <taxon>Polyporales</taxon>
        <taxon>Fibroporiaceae</taxon>
        <taxon>Fibroporia</taxon>
    </lineage>
</organism>
<dbReference type="GeneID" id="24102098"/>
<name>J7SD56_9APHY</name>
<evidence type="ECO:0000313" key="1">
    <source>
        <dbReference type="EMBL" id="CCM07198.1"/>
    </source>
</evidence>
<sequence>MSSGLVPYNFTFTDQSPIIRFYPYRDGPVDTQWNVSYSGSSFDDWSFDNNFGVGTSSHTTTFSGAYLIFEWTGTAVWLYGEAEPGTYSVSLDEALMFPNESTFNNVLFNQTDLQYGKHNLVFTIWENEATIYGATVTTGMGESGTVVQTKNISAVIDSSEQNPFFITDGDDWSTTVLYLNQSAADHYACITTSVLYAGLTFYVNESIAFEMYGSGDWTQGLYTVQVSPELPETDAQAYLPGPSIQYSPRSHWSDLDVPKFLATGLDRNHTYRVDVTNLGANFNLGSVVLYDAVPR</sequence>
<accession>J7SD56</accession>
<dbReference type="InParanoid" id="J7SD56"/>
<dbReference type="AlphaFoldDB" id="J7SD56"/>
<dbReference type="STRING" id="599839.J7SD56"/>
<keyword evidence="2" id="KW-1185">Reference proteome</keyword>
<dbReference type="EMBL" id="HE797690">
    <property type="protein sequence ID" value="CCM07198.1"/>
    <property type="molecule type" value="Genomic_DNA"/>
</dbReference>
<evidence type="ECO:0000313" key="2">
    <source>
        <dbReference type="Proteomes" id="UP000006352"/>
    </source>
</evidence>
<proteinExistence type="predicted"/>
<gene>
    <name evidence="1" type="ORF">FIBRA_09539</name>
</gene>
<dbReference type="OrthoDB" id="2576334at2759"/>
<dbReference type="Proteomes" id="UP000006352">
    <property type="component" value="Unassembled WGS sequence"/>
</dbReference>
<dbReference type="HOGENOM" id="CLU_066473_0_0_1"/>
<dbReference type="RefSeq" id="XP_012177219.1">
    <property type="nucleotide sequence ID" value="XM_012321829.1"/>
</dbReference>
<protein>
    <submittedName>
        <fullName evidence="1">Uncharacterized protein</fullName>
    </submittedName>
</protein>
<reference evidence="1 2" key="1">
    <citation type="journal article" date="2012" name="Appl. Environ. Microbiol.">
        <title>Short-read sequencing for genomic analysis of the brown rot fungus Fibroporia radiculosa.</title>
        <authorList>
            <person name="Tang J.D."/>
            <person name="Perkins A.D."/>
            <person name="Sonstegard T.S."/>
            <person name="Schroeder S.G."/>
            <person name="Burgess S.C."/>
            <person name="Diehl S.V."/>
        </authorList>
    </citation>
    <scope>NUCLEOTIDE SEQUENCE [LARGE SCALE GENOMIC DNA]</scope>
    <source>
        <strain evidence="1 2">TFFH 294</strain>
    </source>
</reference>